<dbReference type="Proteomes" id="UP000694844">
    <property type="component" value="Chromosome 4"/>
</dbReference>
<gene>
    <name evidence="5" type="primary">LOC111128241</name>
</gene>
<keyword evidence="4" id="KW-1185">Reference proteome</keyword>
<dbReference type="Pfam" id="PF02140">
    <property type="entry name" value="SUEL_Lectin"/>
    <property type="match status" value="1"/>
</dbReference>
<dbReference type="GO" id="GO:0030246">
    <property type="term" value="F:carbohydrate binding"/>
    <property type="evidence" value="ECO:0007669"/>
    <property type="project" value="InterPro"/>
</dbReference>
<dbReference type="CDD" id="cd22827">
    <property type="entry name" value="Gal_Rha_Lectin_SUL-I-like"/>
    <property type="match status" value="1"/>
</dbReference>
<feature type="chain" id="PRO_5034794825" evidence="2">
    <location>
        <begin position="21"/>
        <end position="269"/>
    </location>
</feature>
<dbReference type="FunFam" id="2.60.120.740:FF:000001">
    <property type="entry name" value="Adhesion G protein-coupled receptor L2"/>
    <property type="match status" value="1"/>
</dbReference>
<dbReference type="GeneID" id="111128241"/>
<feature type="region of interest" description="Disordered" evidence="1">
    <location>
        <begin position="248"/>
        <end position="269"/>
    </location>
</feature>
<dbReference type="PANTHER" id="PTHR46780">
    <property type="entry name" value="PROTEIN EVA-1"/>
    <property type="match status" value="1"/>
</dbReference>
<sequence length="269" mass="30236">MMKFLLFLAILLVSAHYSQQDSETEQSGELSDSVEEKPVQLPARDLEDEEDVPTRSILDEATEEDNTAVQLPARDAEEDDELTNRSVQGYEEGTPVQLPARKLGELTKRSKEGFKIGKATTCEGQSLTLRCGRGRVIRVVYAIYGRRNRRVCAKNKPIKTTKCRAKNSKKIAVKTCDGKRTCQLKANNGVFGDPCIGTFKYLTVIYGCRKPCVKNAYFNGRVCKCKTGFKGQGYRRCTKQKVGRNLEEEEKRDVSDDDMDINENGLETV</sequence>
<organism evidence="4 5">
    <name type="scientific">Crassostrea virginica</name>
    <name type="common">Eastern oyster</name>
    <dbReference type="NCBI Taxonomy" id="6565"/>
    <lineage>
        <taxon>Eukaryota</taxon>
        <taxon>Metazoa</taxon>
        <taxon>Spiralia</taxon>
        <taxon>Lophotrochozoa</taxon>
        <taxon>Mollusca</taxon>
        <taxon>Bivalvia</taxon>
        <taxon>Autobranchia</taxon>
        <taxon>Pteriomorphia</taxon>
        <taxon>Ostreida</taxon>
        <taxon>Ostreoidea</taxon>
        <taxon>Ostreidae</taxon>
        <taxon>Crassostrea</taxon>
    </lineage>
</organism>
<feature type="region of interest" description="Disordered" evidence="1">
    <location>
        <begin position="23"/>
        <end position="53"/>
    </location>
</feature>
<dbReference type="OrthoDB" id="6120134at2759"/>
<dbReference type="InterPro" id="IPR000922">
    <property type="entry name" value="Lectin_gal-bd_dom"/>
</dbReference>
<name>A0A8B8DR48_CRAVI</name>
<dbReference type="PROSITE" id="PS50228">
    <property type="entry name" value="SUEL_LECTIN"/>
    <property type="match status" value="1"/>
</dbReference>
<accession>A0A8B8DR48</accession>
<keyword evidence="2" id="KW-0732">Signal</keyword>
<dbReference type="RefSeq" id="XP_022329456.1">
    <property type="nucleotide sequence ID" value="XM_022473748.1"/>
</dbReference>
<reference evidence="5" key="1">
    <citation type="submission" date="2025-08" db="UniProtKB">
        <authorList>
            <consortium name="RefSeq"/>
        </authorList>
    </citation>
    <scope>IDENTIFICATION</scope>
    <source>
        <tissue evidence="5">Whole sample</tissue>
    </source>
</reference>
<evidence type="ECO:0000259" key="3">
    <source>
        <dbReference type="PROSITE" id="PS50228"/>
    </source>
</evidence>
<feature type="domain" description="SUEL-type lectin" evidence="3">
    <location>
        <begin position="121"/>
        <end position="209"/>
    </location>
</feature>
<proteinExistence type="predicted"/>
<dbReference type="Gene3D" id="2.60.120.740">
    <property type="match status" value="1"/>
</dbReference>
<evidence type="ECO:0000256" key="2">
    <source>
        <dbReference type="SAM" id="SignalP"/>
    </source>
</evidence>
<protein>
    <submittedName>
        <fullName evidence="5">Uncharacterized protein LOC111128241 isoform X2</fullName>
    </submittedName>
</protein>
<dbReference type="AlphaFoldDB" id="A0A8B8DR48"/>
<dbReference type="InterPro" id="IPR043159">
    <property type="entry name" value="Lectin_gal-bd_sf"/>
</dbReference>
<evidence type="ECO:0000256" key="1">
    <source>
        <dbReference type="SAM" id="MobiDB-lite"/>
    </source>
</evidence>
<evidence type="ECO:0000313" key="5">
    <source>
        <dbReference type="RefSeq" id="XP_022329456.1"/>
    </source>
</evidence>
<evidence type="ECO:0000313" key="4">
    <source>
        <dbReference type="Proteomes" id="UP000694844"/>
    </source>
</evidence>
<feature type="signal peptide" evidence="2">
    <location>
        <begin position="1"/>
        <end position="20"/>
    </location>
</feature>